<dbReference type="KEGG" id="tet:TTHERM_000202959"/>
<dbReference type="InParanoid" id="W7XB91"/>
<evidence type="ECO:0000313" key="1">
    <source>
        <dbReference type="EMBL" id="EWS76650.1"/>
    </source>
</evidence>
<name>W7XB91_TETTS</name>
<evidence type="ECO:0000313" key="2">
    <source>
        <dbReference type="Proteomes" id="UP000009168"/>
    </source>
</evidence>
<dbReference type="Proteomes" id="UP000009168">
    <property type="component" value="Unassembled WGS sequence"/>
</dbReference>
<accession>W7XB91</accession>
<protein>
    <submittedName>
        <fullName evidence="1">Uncharacterized protein</fullName>
    </submittedName>
</protein>
<keyword evidence="2" id="KW-1185">Reference proteome</keyword>
<dbReference type="EMBL" id="GG662857">
    <property type="protein sequence ID" value="EWS76650.1"/>
    <property type="molecule type" value="Genomic_DNA"/>
</dbReference>
<dbReference type="AlphaFoldDB" id="W7XB91"/>
<gene>
    <name evidence="1" type="ORF">TTHERM_000202959</name>
</gene>
<organism evidence="1 2">
    <name type="scientific">Tetrahymena thermophila (strain SB210)</name>
    <dbReference type="NCBI Taxonomy" id="312017"/>
    <lineage>
        <taxon>Eukaryota</taxon>
        <taxon>Sar</taxon>
        <taxon>Alveolata</taxon>
        <taxon>Ciliophora</taxon>
        <taxon>Intramacronucleata</taxon>
        <taxon>Oligohymenophorea</taxon>
        <taxon>Hymenostomatida</taxon>
        <taxon>Tetrahymenina</taxon>
        <taxon>Tetrahymenidae</taxon>
        <taxon>Tetrahymena</taxon>
    </lineage>
</organism>
<dbReference type="GeneID" id="24437807"/>
<reference evidence="2" key="1">
    <citation type="journal article" date="2006" name="PLoS Biol.">
        <title>Macronuclear genome sequence of the ciliate Tetrahymena thermophila, a model eukaryote.</title>
        <authorList>
            <person name="Eisen J.A."/>
            <person name="Coyne R.S."/>
            <person name="Wu M."/>
            <person name="Wu D."/>
            <person name="Thiagarajan M."/>
            <person name="Wortman J.R."/>
            <person name="Badger J.H."/>
            <person name="Ren Q."/>
            <person name="Amedeo P."/>
            <person name="Jones K.M."/>
            <person name="Tallon L.J."/>
            <person name="Delcher A.L."/>
            <person name="Salzberg S.L."/>
            <person name="Silva J.C."/>
            <person name="Haas B.J."/>
            <person name="Majoros W.H."/>
            <person name="Farzad M."/>
            <person name="Carlton J.M."/>
            <person name="Smith R.K. Jr."/>
            <person name="Garg J."/>
            <person name="Pearlman R.E."/>
            <person name="Karrer K.M."/>
            <person name="Sun L."/>
            <person name="Manning G."/>
            <person name="Elde N.C."/>
            <person name="Turkewitz A.P."/>
            <person name="Asai D.J."/>
            <person name="Wilkes D.E."/>
            <person name="Wang Y."/>
            <person name="Cai H."/>
            <person name="Collins K."/>
            <person name="Stewart B.A."/>
            <person name="Lee S.R."/>
            <person name="Wilamowska K."/>
            <person name="Weinberg Z."/>
            <person name="Ruzzo W.L."/>
            <person name="Wloga D."/>
            <person name="Gaertig J."/>
            <person name="Frankel J."/>
            <person name="Tsao C.-C."/>
            <person name="Gorovsky M.A."/>
            <person name="Keeling P.J."/>
            <person name="Waller R.F."/>
            <person name="Patron N.J."/>
            <person name="Cherry J.M."/>
            <person name="Stover N.A."/>
            <person name="Krieger C.J."/>
            <person name="del Toro C."/>
            <person name="Ryder H.F."/>
            <person name="Williamson S.C."/>
            <person name="Barbeau R.A."/>
            <person name="Hamilton E.P."/>
            <person name="Orias E."/>
        </authorList>
    </citation>
    <scope>NUCLEOTIDE SEQUENCE [LARGE SCALE GENOMIC DNA]</scope>
    <source>
        <strain evidence="2">SB210</strain>
    </source>
</reference>
<sequence length="118" mass="14819">MKCAFFRRRMKNYLVCLFYCIQKYIRLDRDFFVLDCLIRKRKQKRERKNLQRKIKEKQICMLFKQTKSMKRKRYVSFLSQFIKFSCNQIYQSKSSMSYQLIIDKNKFMNLIKRFLSQM</sequence>
<dbReference type="RefSeq" id="XP_012650818.1">
    <property type="nucleotide sequence ID" value="XM_012795364.1"/>
</dbReference>
<proteinExistence type="predicted"/>